<protein>
    <recommendedName>
        <fullName evidence="3">DUF1501 domain-containing protein</fullName>
    </recommendedName>
</protein>
<organism evidence="1 2">
    <name type="scientific">Anatilimnocola aggregata</name>
    <dbReference type="NCBI Taxonomy" id="2528021"/>
    <lineage>
        <taxon>Bacteria</taxon>
        <taxon>Pseudomonadati</taxon>
        <taxon>Planctomycetota</taxon>
        <taxon>Planctomycetia</taxon>
        <taxon>Pirellulales</taxon>
        <taxon>Pirellulaceae</taxon>
        <taxon>Anatilimnocola</taxon>
    </lineage>
</organism>
<dbReference type="PANTHER" id="PTHR43737">
    <property type="entry name" value="BLL7424 PROTEIN"/>
    <property type="match status" value="1"/>
</dbReference>
<evidence type="ECO:0000313" key="1">
    <source>
        <dbReference type="EMBL" id="QDU31058.1"/>
    </source>
</evidence>
<dbReference type="SUPFAM" id="SSF53649">
    <property type="entry name" value="Alkaline phosphatase-like"/>
    <property type="match status" value="1"/>
</dbReference>
<dbReference type="EMBL" id="CP036274">
    <property type="protein sequence ID" value="QDU31058.1"/>
    <property type="molecule type" value="Genomic_DNA"/>
</dbReference>
<gene>
    <name evidence="1" type="ORF">ETAA8_62110</name>
</gene>
<dbReference type="OrthoDB" id="127333at2"/>
<dbReference type="PANTHER" id="PTHR43737:SF1">
    <property type="entry name" value="DUF1501 DOMAIN-CONTAINING PROTEIN"/>
    <property type="match status" value="1"/>
</dbReference>
<dbReference type="InterPro" id="IPR006311">
    <property type="entry name" value="TAT_signal"/>
</dbReference>
<sequence>MLNIQGGKYRYCDGLTRRDFVRAGSLAFGGLALGQFSLPTMLRAEAAAGVRNSQKAVILIHLDGGPPQQDMIDLKPEAPVEVRGEFTSIPTAIPGFHVGELLPKLAANAKKFAFIRSLVGSAGAHDAFQCQSGFGAKELNTMGGWPALGCVLGKLQGTTRDPAPSFVDMMQGRPLVRNSARPGFLGPSYQAFRPDISHLFVRELEQGMVGELARRGQNHATSLALNETLSLGRIDDRRQLLAGLDRYRREVDRSGMMGAMDNFSQQAVGILTSGRFARALDLQDEPAVGLKRYELENPVEQVGTSDAGFATNKFLLARRLVEAGVRCVSLTLADYDTHSGNFDRMRRLMPVLDHGLTTLVNDFEERGMLDDVSIIVWGEFGRTPKINKNAGRDHWPGVGMALLAGGGMQTGQVIGKTDRNAAVAIERPVHYQDVMATLYRKLGIDPVSTTLTDPSGRPQHLVGTGKVIGELV</sequence>
<reference evidence="1 2" key="1">
    <citation type="submission" date="2019-02" db="EMBL/GenBank/DDBJ databases">
        <title>Deep-cultivation of Planctomycetes and their phenomic and genomic characterization uncovers novel biology.</title>
        <authorList>
            <person name="Wiegand S."/>
            <person name="Jogler M."/>
            <person name="Boedeker C."/>
            <person name="Pinto D."/>
            <person name="Vollmers J."/>
            <person name="Rivas-Marin E."/>
            <person name="Kohn T."/>
            <person name="Peeters S.H."/>
            <person name="Heuer A."/>
            <person name="Rast P."/>
            <person name="Oberbeckmann S."/>
            <person name="Bunk B."/>
            <person name="Jeske O."/>
            <person name="Meyerdierks A."/>
            <person name="Storesund J.E."/>
            <person name="Kallscheuer N."/>
            <person name="Luecker S."/>
            <person name="Lage O.M."/>
            <person name="Pohl T."/>
            <person name="Merkel B.J."/>
            <person name="Hornburger P."/>
            <person name="Mueller R.-W."/>
            <person name="Bruemmer F."/>
            <person name="Labrenz M."/>
            <person name="Spormann A.M."/>
            <person name="Op den Camp H."/>
            <person name="Overmann J."/>
            <person name="Amann R."/>
            <person name="Jetten M.S.M."/>
            <person name="Mascher T."/>
            <person name="Medema M.H."/>
            <person name="Devos D.P."/>
            <person name="Kaster A.-K."/>
            <person name="Ovreas L."/>
            <person name="Rohde M."/>
            <person name="Galperin M.Y."/>
            <person name="Jogler C."/>
        </authorList>
    </citation>
    <scope>NUCLEOTIDE SEQUENCE [LARGE SCALE GENOMIC DNA]</scope>
    <source>
        <strain evidence="1 2">ETA_A8</strain>
    </source>
</reference>
<dbReference type="AlphaFoldDB" id="A0A517YLI4"/>
<name>A0A517YLI4_9BACT</name>
<proteinExistence type="predicted"/>
<dbReference type="Proteomes" id="UP000315017">
    <property type="component" value="Chromosome"/>
</dbReference>
<dbReference type="RefSeq" id="WP_145097561.1">
    <property type="nucleotide sequence ID" value="NZ_CP036274.1"/>
</dbReference>
<dbReference type="Pfam" id="PF07394">
    <property type="entry name" value="DUF1501"/>
    <property type="match status" value="1"/>
</dbReference>
<evidence type="ECO:0008006" key="3">
    <source>
        <dbReference type="Google" id="ProtNLM"/>
    </source>
</evidence>
<dbReference type="InterPro" id="IPR017850">
    <property type="entry name" value="Alkaline_phosphatase_core_sf"/>
</dbReference>
<evidence type="ECO:0000313" key="2">
    <source>
        <dbReference type="Proteomes" id="UP000315017"/>
    </source>
</evidence>
<accession>A0A517YLI4</accession>
<dbReference type="PROSITE" id="PS51318">
    <property type="entry name" value="TAT"/>
    <property type="match status" value="1"/>
</dbReference>
<dbReference type="KEGG" id="aagg:ETAA8_62110"/>
<keyword evidence="2" id="KW-1185">Reference proteome</keyword>
<dbReference type="InterPro" id="IPR010869">
    <property type="entry name" value="DUF1501"/>
</dbReference>